<name>A0A6A6YK58_9PEZI</name>
<evidence type="ECO:0000313" key="5">
    <source>
        <dbReference type="RefSeq" id="XP_033576134.1"/>
    </source>
</evidence>
<organism evidence="3">
    <name type="scientific">Mytilinidion resinicola</name>
    <dbReference type="NCBI Taxonomy" id="574789"/>
    <lineage>
        <taxon>Eukaryota</taxon>
        <taxon>Fungi</taxon>
        <taxon>Dikarya</taxon>
        <taxon>Ascomycota</taxon>
        <taxon>Pezizomycotina</taxon>
        <taxon>Dothideomycetes</taxon>
        <taxon>Pleosporomycetidae</taxon>
        <taxon>Mytilinidiales</taxon>
        <taxon>Mytilinidiaceae</taxon>
        <taxon>Mytilinidion</taxon>
    </lineage>
</organism>
<feature type="compositionally biased region" description="Pro residues" evidence="1">
    <location>
        <begin position="210"/>
        <end position="224"/>
    </location>
</feature>
<dbReference type="AlphaFoldDB" id="A0A6A6YK58"/>
<dbReference type="InterPro" id="IPR045518">
    <property type="entry name" value="2EXR"/>
</dbReference>
<reference evidence="5" key="2">
    <citation type="submission" date="2020-04" db="EMBL/GenBank/DDBJ databases">
        <authorList>
            <consortium name="NCBI Genome Project"/>
        </authorList>
    </citation>
    <scope>NUCLEOTIDE SEQUENCE</scope>
    <source>
        <strain evidence="5">CBS 304.34</strain>
    </source>
</reference>
<feature type="compositionally biased region" description="Polar residues" evidence="1">
    <location>
        <begin position="195"/>
        <end position="204"/>
    </location>
</feature>
<dbReference type="GeneID" id="54464549"/>
<evidence type="ECO:0000313" key="3">
    <source>
        <dbReference type="EMBL" id="KAF2809170.1"/>
    </source>
</evidence>
<feature type="region of interest" description="Disordered" evidence="1">
    <location>
        <begin position="189"/>
        <end position="283"/>
    </location>
</feature>
<evidence type="ECO:0000313" key="4">
    <source>
        <dbReference type="Proteomes" id="UP000504636"/>
    </source>
</evidence>
<reference evidence="5" key="3">
    <citation type="submission" date="2025-04" db="UniProtKB">
        <authorList>
            <consortium name="RefSeq"/>
        </authorList>
    </citation>
    <scope>IDENTIFICATION</scope>
    <source>
        <strain evidence="5">CBS 304.34</strain>
    </source>
</reference>
<proteinExistence type="predicted"/>
<accession>A0A6A6YK58</accession>
<sequence>MIERRCWLCIMAGTARRTRITSSSGFATPRNDAPMSSKNLRGIPQVNWSAQQALFLHKCDSPVIFMLGCCYAGASVHREQSSSTVVALVVTGFHSVAPMRGSDSFTTFLTKALKQMRENQEAVDISYLKTMISDILNSSNALGERGTDRRVTPDYFPFFNDPKRAITLRVLPVPGDHGSPKVVPIAAVERKAEPSPQSVPQTPVRNGARNPPPAPTPKSTPPRTPRSSIGLRKSARATQSLSPSDRAFERRKLLQLQQGRQSQNFAGGSSNSSTGSEAAPTTRRYHCRVGDQLCINWVDEKEPQDQGELIPGIFQRASKLGEASDDSYTAIDFIPDLLDLTLIDLLVKEESIPVKWQALINLMKPPYFSRRWVFLELMLAKHAVLYCGGALIDWGEFTDAVIILGSRYDDVRLLVRAAVPSDQSSKLDSLVDPRSLAAYSIVEASREYFRRQGDGSSLATCNLEELVSRLPALQSWHPIAVIYALLPLATDRQLWTYEASDSPLESLDIICRPWAPKTKAGSRFHSEYGTWPRAEKLPSWICQVNHLPFGEDSKTGRKSGDLFIGHANWPFYAAAGGSIATPIFGKLSKSGKRELNRSMTVNGFVNESRCSRGRRTNLATALYPITYGARSWRIVVQMAHWHRCGITKLVCTGSKNSMATTSREPNSRPAALIHGAAVYPARAKRHLEPYSLHYYRRQGSNTHELVLFWGGHFSINEFQEHQMIYSVMRALRKERLDQIHLRRRSPRLRATTSTKASRQARYPLRSQEHLEQALDAFRSQQLAINPKEAETETHEGSLASDIETDSIVAAPKPFPFFALPAELRNQIYTHLAATENTVTVAMCRSRISADWHAGYKPLLPKPPALLQVCEQARTEYFPIWVSQTEFTLGLASDDSIEVVRMWLEWIRPFAGCLNQMSFILRGEAWTDRRSDLPKQAGVEIMYER</sequence>
<reference evidence="3 5" key="1">
    <citation type="journal article" date="2020" name="Stud. Mycol.">
        <title>101 Dothideomycetes genomes: a test case for predicting lifestyles and emergence of pathogens.</title>
        <authorList>
            <person name="Haridas S."/>
            <person name="Albert R."/>
            <person name="Binder M."/>
            <person name="Bloem J."/>
            <person name="Labutti K."/>
            <person name="Salamov A."/>
            <person name="Andreopoulos B."/>
            <person name="Baker S."/>
            <person name="Barry K."/>
            <person name="Bills G."/>
            <person name="Bluhm B."/>
            <person name="Cannon C."/>
            <person name="Castanera R."/>
            <person name="Culley D."/>
            <person name="Daum C."/>
            <person name="Ezra D."/>
            <person name="Gonzalez J."/>
            <person name="Henrissat B."/>
            <person name="Kuo A."/>
            <person name="Liang C."/>
            <person name="Lipzen A."/>
            <person name="Lutzoni F."/>
            <person name="Magnuson J."/>
            <person name="Mondo S."/>
            <person name="Nolan M."/>
            <person name="Ohm R."/>
            <person name="Pangilinan J."/>
            <person name="Park H.-J."/>
            <person name="Ramirez L."/>
            <person name="Alfaro M."/>
            <person name="Sun H."/>
            <person name="Tritt A."/>
            <person name="Yoshinaga Y."/>
            <person name="Zwiers L.-H."/>
            <person name="Turgeon B."/>
            <person name="Goodwin S."/>
            <person name="Spatafora J."/>
            <person name="Crous P."/>
            <person name="Grigoriev I."/>
        </authorList>
    </citation>
    <scope>NUCLEOTIDE SEQUENCE</scope>
    <source>
        <strain evidence="3 5">CBS 304.34</strain>
    </source>
</reference>
<dbReference type="InterPro" id="IPR052895">
    <property type="entry name" value="HetReg/Transcr_Mod"/>
</dbReference>
<evidence type="ECO:0000256" key="1">
    <source>
        <dbReference type="SAM" id="MobiDB-lite"/>
    </source>
</evidence>
<protein>
    <recommendedName>
        <fullName evidence="2">2EXR domain-containing protein</fullName>
    </recommendedName>
</protein>
<dbReference type="OrthoDB" id="3477286at2759"/>
<feature type="domain" description="2EXR" evidence="2">
    <location>
        <begin position="816"/>
        <end position="876"/>
    </location>
</feature>
<feature type="compositionally biased region" description="Polar residues" evidence="1">
    <location>
        <begin position="264"/>
        <end position="276"/>
    </location>
</feature>
<dbReference type="Pfam" id="PF20150">
    <property type="entry name" value="2EXR"/>
    <property type="match status" value="1"/>
</dbReference>
<dbReference type="EMBL" id="MU003702">
    <property type="protein sequence ID" value="KAF2809170.1"/>
    <property type="molecule type" value="Genomic_DNA"/>
</dbReference>
<dbReference type="PANTHER" id="PTHR24148:SF64">
    <property type="entry name" value="HETEROKARYON INCOMPATIBILITY DOMAIN-CONTAINING PROTEIN"/>
    <property type="match status" value="1"/>
</dbReference>
<dbReference type="RefSeq" id="XP_033576134.1">
    <property type="nucleotide sequence ID" value="XM_033723656.1"/>
</dbReference>
<feature type="compositionally biased region" description="Low complexity" evidence="1">
    <location>
        <begin position="254"/>
        <end position="263"/>
    </location>
</feature>
<keyword evidence="4" id="KW-1185">Reference proteome</keyword>
<dbReference type="PANTHER" id="PTHR24148">
    <property type="entry name" value="ANKYRIN REPEAT DOMAIN-CONTAINING PROTEIN 39 HOMOLOG-RELATED"/>
    <property type="match status" value="1"/>
</dbReference>
<evidence type="ECO:0000259" key="2">
    <source>
        <dbReference type="Pfam" id="PF20150"/>
    </source>
</evidence>
<dbReference type="Proteomes" id="UP000504636">
    <property type="component" value="Unplaced"/>
</dbReference>
<gene>
    <name evidence="3 5" type="ORF">BDZ99DRAFT_499453</name>
</gene>